<dbReference type="InterPro" id="IPR018060">
    <property type="entry name" value="HTH_AraC"/>
</dbReference>
<evidence type="ECO:0000256" key="3">
    <source>
        <dbReference type="ARBA" id="ARBA00023163"/>
    </source>
</evidence>
<dbReference type="PROSITE" id="PS01124">
    <property type="entry name" value="HTH_ARAC_FAMILY_2"/>
    <property type="match status" value="1"/>
</dbReference>
<keyword evidence="2" id="KW-0238">DNA-binding</keyword>
<accession>A0ABW8FLF7</accession>
<evidence type="ECO:0000259" key="4">
    <source>
        <dbReference type="PROSITE" id="PS01124"/>
    </source>
</evidence>
<reference evidence="5 6" key="1">
    <citation type="submission" date="2024-10" db="EMBL/GenBank/DDBJ databases">
        <title>The Natural Products Discovery Center: Release of the First 8490 Sequenced Strains for Exploring Actinobacteria Biosynthetic Diversity.</title>
        <authorList>
            <person name="Kalkreuter E."/>
            <person name="Kautsar S.A."/>
            <person name="Yang D."/>
            <person name="Bader C.D."/>
            <person name="Teijaro C.N."/>
            <person name="Fluegel L."/>
            <person name="Davis C.M."/>
            <person name="Simpson J.R."/>
            <person name="Lauterbach L."/>
            <person name="Steele A.D."/>
            <person name="Gui C."/>
            <person name="Meng S."/>
            <person name="Li G."/>
            <person name="Viehrig K."/>
            <person name="Ye F."/>
            <person name="Su P."/>
            <person name="Kiefer A.F."/>
            <person name="Nichols A."/>
            <person name="Cepeda A.J."/>
            <person name="Yan W."/>
            <person name="Fan B."/>
            <person name="Jiang Y."/>
            <person name="Adhikari A."/>
            <person name="Zheng C.-J."/>
            <person name="Schuster L."/>
            <person name="Cowan T.M."/>
            <person name="Smanski M.J."/>
            <person name="Chevrette M.G."/>
            <person name="De Carvalho L.P.S."/>
            <person name="Shen B."/>
        </authorList>
    </citation>
    <scope>NUCLEOTIDE SEQUENCE [LARGE SCALE GENOMIC DNA]</scope>
    <source>
        <strain evidence="5 6">NPDC089932</strain>
    </source>
</reference>
<protein>
    <submittedName>
        <fullName evidence="5">AraC family transcriptional regulator</fullName>
    </submittedName>
</protein>
<dbReference type="InterPro" id="IPR032687">
    <property type="entry name" value="AraC-type_N"/>
</dbReference>
<dbReference type="Gene3D" id="1.10.10.60">
    <property type="entry name" value="Homeodomain-like"/>
    <property type="match status" value="1"/>
</dbReference>
<dbReference type="PANTHER" id="PTHR47894:SF4">
    <property type="entry name" value="HTH-TYPE TRANSCRIPTIONAL REGULATOR GADX"/>
    <property type="match status" value="1"/>
</dbReference>
<evidence type="ECO:0000256" key="1">
    <source>
        <dbReference type="ARBA" id="ARBA00023015"/>
    </source>
</evidence>
<dbReference type="Pfam" id="PF12625">
    <property type="entry name" value="Arabinose_bd"/>
    <property type="match status" value="1"/>
</dbReference>
<name>A0ABW8FLF7_9ACTN</name>
<dbReference type="Pfam" id="PF12833">
    <property type="entry name" value="HTH_18"/>
    <property type="match status" value="1"/>
</dbReference>
<evidence type="ECO:0000313" key="5">
    <source>
        <dbReference type="EMBL" id="MFJ4082903.1"/>
    </source>
</evidence>
<dbReference type="Proteomes" id="UP001617511">
    <property type="component" value="Unassembled WGS sequence"/>
</dbReference>
<feature type="domain" description="HTH araC/xylS-type" evidence="4">
    <location>
        <begin position="240"/>
        <end position="342"/>
    </location>
</feature>
<dbReference type="SUPFAM" id="SSF46689">
    <property type="entry name" value="Homeodomain-like"/>
    <property type="match status" value="1"/>
</dbReference>
<gene>
    <name evidence="5" type="ORF">ACIP2Z_28590</name>
</gene>
<evidence type="ECO:0000313" key="6">
    <source>
        <dbReference type="Proteomes" id="UP001617511"/>
    </source>
</evidence>
<keyword evidence="6" id="KW-1185">Reference proteome</keyword>
<dbReference type="EMBL" id="JBIVGG010000013">
    <property type="protein sequence ID" value="MFJ4082903.1"/>
    <property type="molecule type" value="Genomic_DNA"/>
</dbReference>
<dbReference type="InterPro" id="IPR009057">
    <property type="entry name" value="Homeodomain-like_sf"/>
</dbReference>
<keyword evidence="3" id="KW-0804">Transcription</keyword>
<comment type="caution">
    <text evidence="5">The sequence shown here is derived from an EMBL/GenBank/DDBJ whole genome shotgun (WGS) entry which is preliminary data.</text>
</comment>
<evidence type="ECO:0000256" key="2">
    <source>
        <dbReference type="ARBA" id="ARBA00023125"/>
    </source>
</evidence>
<keyword evidence="1" id="KW-0805">Transcription regulation</keyword>
<dbReference type="SMART" id="SM00342">
    <property type="entry name" value="HTH_ARAC"/>
    <property type="match status" value="1"/>
</dbReference>
<dbReference type="RefSeq" id="WP_359636945.1">
    <property type="nucleotide sequence ID" value="NZ_JBEYEN010000011.1"/>
</dbReference>
<sequence length="358" mass="39283">MTARTAHTAQTEIRAAAIRGIDRLIDDLGGDGAALLSEFGVSPTDLDSEHGLLPTVTAGRILRSATKRLDCPDLGLRLAAYQDMSMLGPLALAVGNCDTVGEGLDCASRFLYVHNQGIRLSRTQDPERYAGVGAVEYRMLHPDIPYEPQTIDAGLGLLHRNLITMSGGYELLGVHLPHPPLTDESVYTGFFGAPVRFDTGRALLRVPTRLFAQPMSTPVNPELRRMVVEYLEAHYPDPRESVVTTVRSAVNRALGTVPARIDLIAEWLHMHPRTLQRRLAREGTSFQAIVDDVRKNAAHRLLTGTDMPFSQIASLVELAGQAALTRAARRWFDRTPTQVRRDAQDARNVVTATRVAQG</sequence>
<organism evidence="5 6">
    <name type="scientific">Streptomyces iakyrus</name>
    <dbReference type="NCBI Taxonomy" id="68219"/>
    <lineage>
        <taxon>Bacteria</taxon>
        <taxon>Bacillati</taxon>
        <taxon>Actinomycetota</taxon>
        <taxon>Actinomycetes</taxon>
        <taxon>Kitasatosporales</taxon>
        <taxon>Streptomycetaceae</taxon>
        <taxon>Streptomyces</taxon>
    </lineage>
</organism>
<proteinExistence type="predicted"/>
<dbReference type="PANTHER" id="PTHR47894">
    <property type="entry name" value="HTH-TYPE TRANSCRIPTIONAL REGULATOR GADX"/>
    <property type="match status" value="1"/>
</dbReference>